<protein>
    <submittedName>
        <fullName evidence="2">Uncharacterized protein</fullName>
    </submittedName>
</protein>
<reference evidence="2" key="1">
    <citation type="submission" date="2022-11" db="EMBL/GenBank/DDBJ databases">
        <title>Chromosome-level genome of Pogonophryne albipinna.</title>
        <authorList>
            <person name="Jo E."/>
        </authorList>
    </citation>
    <scope>NUCLEOTIDE SEQUENCE</scope>
    <source>
        <strain evidence="2">SGF0006</strain>
        <tissue evidence="2">Muscle</tissue>
    </source>
</reference>
<dbReference type="AlphaFoldDB" id="A0AAD6BKL6"/>
<sequence>MKERDLTLPLSIVDKKPPSLRTEDYSTEPLCNRLPLKAHLLRVPVFVWRGDQRMKHNPEPRAGGGKRREREQETHTHSLSVDRHTCS</sequence>
<organism evidence="2 3">
    <name type="scientific">Pogonophryne albipinna</name>
    <dbReference type="NCBI Taxonomy" id="1090488"/>
    <lineage>
        <taxon>Eukaryota</taxon>
        <taxon>Metazoa</taxon>
        <taxon>Chordata</taxon>
        <taxon>Craniata</taxon>
        <taxon>Vertebrata</taxon>
        <taxon>Euteleostomi</taxon>
        <taxon>Actinopterygii</taxon>
        <taxon>Neopterygii</taxon>
        <taxon>Teleostei</taxon>
        <taxon>Neoteleostei</taxon>
        <taxon>Acanthomorphata</taxon>
        <taxon>Eupercaria</taxon>
        <taxon>Perciformes</taxon>
        <taxon>Notothenioidei</taxon>
        <taxon>Pogonophryne</taxon>
    </lineage>
</organism>
<accession>A0AAD6BKL6</accession>
<evidence type="ECO:0000313" key="3">
    <source>
        <dbReference type="Proteomes" id="UP001219934"/>
    </source>
</evidence>
<dbReference type="EMBL" id="JAPTMU010000003">
    <property type="protein sequence ID" value="KAJ4945446.1"/>
    <property type="molecule type" value="Genomic_DNA"/>
</dbReference>
<feature type="compositionally biased region" description="Basic and acidic residues" evidence="1">
    <location>
        <begin position="66"/>
        <end position="87"/>
    </location>
</feature>
<evidence type="ECO:0000313" key="2">
    <source>
        <dbReference type="EMBL" id="KAJ4945446.1"/>
    </source>
</evidence>
<gene>
    <name evidence="2" type="ORF">JOQ06_023131</name>
</gene>
<dbReference type="Proteomes" id="UP001219934">
    <property type="component" value="Unassembled WGS sequence"/>
</dbReference>
<comment type="caution">
    <text evidence="2">The sequence shown here is derived from an EMBL/GenBank/DDBJ whole genome shotgun (WGS) entry which is preliminary data.</text>
</comment>
<feature type="compositionally biased region" description="Basic and acidic residues" evidence="1">
    <location>
        <begin position="50"/>
        <end position="59"/>
    </location>
</feature>
<name>A0AAD6BKL6_9TELE</name>
<proteinExistence type="predicted"/>
<feature type="region of interest" description="Disordered" evidence="1">
    <location>
        <begin position="50"/>
        <end position="87"/>
    </location>
</feature>
<evidence type="ECO:0000256" key="1">
    <source>
        <dbReference type="SAM" id="MobiDB-lite"/>
    </source>
</evidence>
<keyword evidence="3" id="KW-1185">Reference proteome</keyword>